<dbReference type="EMBL" id="HBUE01132018">
    <property type="protein sequence ID" value="CAG6496891.1"/>
    <property type="molecule type" value="Transcribed_RNA"/>
</dbReference>
<proteinExistence type="predicted"/>
<dbReference type="AlphaFoldDB" id="A0A8D8CNW7"/>
<sequence>MVTLRGFCYYCVLSSVCILKRPFSLHNFRQYTNMSARVCLCLRMLLASLSLHTTSASSSSFASIINEKKKTHLFRVTLLLFLAAFSTANRKIQKGKVQPFLFKFNV</sequence>
<protein>
    <submittedName>
        <fullName evidence="1">(northern house mosquito) hypothetical protein</fullName>
    </submittedName>
</protein>
<reference evidence="1" key="1">
    <citation type="submission" date="2021-05" db="EMBL/GenBank/DDBJ databases">
        <authorList>
            <person name="Alioto T."/>
            <person name="Alioto T."/>
            <person name="Gomez Garrido J."/>
        </authorList>
    </citation>
    <scope>NUCLEOTIDE SEQUENCE</scope>
</reference>
<organism evidence="1">
    <name type="scientific">Culex pipiens</name>
    <name type="common">House mosquito</name>
    <dbReference type="NCBI Taxonomy" id="7175"/>
    <lineage>
        <taxon>Eukaryota</taxon>
        <taxon>Metazoa</taxon>
        <taxon>Ecdysozoa</taxon>
        <taxon>Arthropoda</taxon>
        <taxon>Hexapoda</taxon>
        <taxon>Insecta</taxon>
        <taxon>Pterygota</taxon>
        <taxon>Neoptera</taxon>
        <taxon>Endopterygota</taxon>
        <taxon>Diptera</taxon>
        <taxon>Nematocera</taxon>
        <taxon>Culicoidea</taxon>
        <taxon>Culicidae</taxon>
        <taxon>Culicinae</taxon>
        <taxon>Culicini</taxon>
        <taxon>Culex</taxon>
        <taxon>Culex</taxon>
    </lineage>
</organism>
<evidence type="ECO:0000313" key="1">
    <source>
        <dbReference type="EMBL" id="CAG6496891.1"/>
    </source>
</evidence>
<name>A0A8D8CNW7_CULPI</name>
<accession>A0A8D8CNW7</accession>